<sequence length="470" mass="51743">MALTFKQRALLATPLPATWMSSVVIHNVYVKFYTDVIGLEAKYVGWVYLAFNIWNILNDPVFGVMLDKMRYRPGRGKFLLVMRITIPFMLLGLVAMAWTSPSWPQAVILGVFLLELFLFDVASTFYLISATSYVYLAAPTREDRIDVEVVKSWIGNISSAFATVLATQLLVGDAITERTTMATLLMGVVLLNACLYLIPALKLKDPPELYAEGDAGNQAVTWEQLKIDAKSILTMRAFWAWFAYGTTALAPMGMYFTAFLYFMDHVIRSSGMEATFADIGSMVVVLVLLPLFAKMIKKLGSRTAIYIGFAPYLGGLAGLFWVTKWWQVLICYMFLMSGRYIMTTAGVALEGALIDDNERMTGTRKTGSFASLKALMSAPVTGTQLSIFLWIIAAYGYDPNLDVQTEAAQAGIRFATAGIPIIFGVLGLIALFFLPYSKAVEADLSKFSADRRGLGTAFAAKEDNSIAPGA</sequence>
<feature type="transmembrane region" description="Helical" evidence="1">
    <location>
        <begin position="374"/>
        <end position="397"/>
    </location>
</feature>
<feature type="transmembrane region" description="Helical" evidence="1">
    <location>
        <begin position="106"/>
        <end position="128"/>
    </location>
</feature>
<dbReference type="EMBL" id="CP146203">
    <property type="protein sequence ID" value="XBH20524.1"/>
    <property type="molecule type" value="Genomic_DNA"/>
</dbReference>
<dbReference type="SUPFAM" id="SSF103473">
    <property type="entry name" value="MFS general substrate transporter"/>
    <property type="match status" value="1"/>
</dbReference>
<dbReference type="PANTHER" id="PTHR11328:SF24">
    <property type="entry name" value="MAJOR FACILITATOR SUPERFAMILY (MFS) PROFILE DOMAIN-CONTAINING PROTEIN"/>
    <property type="match status" value="1"/>
</dbReference>
<dbReference type="Gene3D" id="1.20.1250.20">
    <property type="entry name" value="MFS general substrate transporter like domains"/>
    <property type="match status" value="1"/>
</dbReference>
<dbReference type="AlphaFoldDB" id="A0AAU7DRG0"/>
<keyword evidence="1" id="KW-0812">Transmembrane</keyword>
<keyword evidence="1" id="KW-0472">Membrane</keyword>
<protein>
    <submittedName>
        <fullName evidence="2">MFS transporter</fullName>
    </submittedName>
</protein>
<dbReference type="InterPro" id="IPR039672">
    <property type="entry name" value="MFS_2"/>
</dbReference>
<organism evidence="2">
    <name type="scientific">Jonesiaceae bacterium BS-20</name>
    <dbReference type="NCBI Taxonomy" id="3120821"/>
    <lineage>
        <taxon>Bacteria</taxon>
        <taxon>Bacillati</taxon>
        <taxon>Actinomycetota</taxon>
        <taxon>Actinomycetes</taxon>
        <taxon>Micrococcales</taxon>
        <taxon>Jonesiaceae</taxon>
    </lineage>
</organism>
<dbReference type="GO" id="GO:0008643">
    <property type="term" value="P:carbohydrate transport"/>
    <property type="evidence" value="ECO:0007669"/>
    <property type="project" value="InterPro"/>
</dbReference>
<feature type="transmembrane region" description="Helical" evidence="1">
    <location>
        <begin position="149"/>
        <end position="170"/>
    </location>
</feature>
<proteinExistence type="predicted"/>
<dbReference type="PANTHER" id="PTHR11328">
    <property type="entry name" value="MAJOR FACILITATOR SUPERFAMILY DOMAIN-CONTAINING PROTEIN"/>
    <property type="match status" value="1"/>
</dbReference>
<dbReference type="InterPro" id="IPR036259">
    <property type="entry name" value="MFS_trans_sf"/>
</dbReference>
<feature type="transmembrane region" description="Helical" evidence="1">
    <location>
        <begin position="78"/>
        <end position="100"/>
    </location>
</feature>
<dbReference type="Pfam" id="PF13347">
    <property type="entry name" value="MFS_2"/>
    <property type="match status" value="1"/>
</dbReference>
<feature type="transmembrane region" description="Helical" evidence="1">
    <location>
        <begin position="182"/>
        <end position="201"/>
    </location>
</feature>
<dbReference type="GO" id="GO:0015293">
    <property type="term" value="F:symporter activity"/>
    <property type="evidence" value="ECO:0007669"/>
    <property type="project" value="InterPro"/>
</dbReference>
<name>A0AAU7DRG0_9MICO</name>
<evidence type="ECO:0000256" key="1">
    <source>
        <dbReference type="SAM" id="Phobius"/>
    </source>
</evidence>
<feature type="transmembrane region" description="Helical" evidence="1">
    <location>
        <begin position="43"/>
        <end position="66"/>
    </location>
</feature>
<feature type="transmembrane region" description="Helical" evidence="1">
    <location>
        <begin position="238"/>
        <end position="262"/>
    </location>
</feature>
<evidence type="ECO:0000313" key="2">
    <source>
        <dbReference type="EMBL" id="XBH20524.1"/>
    </source>
</evidence>
<keyword evidence="1" id="KW-1133">Transmembrane helix</keyword>
<reference evidence="2" key="1">
    <citation type="submission" date="2024-02" db="EMBL/GenBank/DDBJ databases">
        <title>Tomenella chthoni gen. nov. sp. nov., a member of the family Jonesiaceae isolated from bat guano.</title>
        <authorList>
            <person name="Miller S.L."/>
            <person name="King J."/>
            <person name="Sankaranarayanan K."/>
            <person name="Lawson P.A."/>
        </authorList>
    </citation>
    <scope>NUCLEOTIDE SEQUENCE</scope>
    <source>
        <strain evidence="2">BS-20</strain>
    </source>
</reference>
<feature type="transmembrane region" description="Helical" evidence="1">
    <location>
        <begin position="417"/>
        <end position="436"/>
    </location>
</feature>
<feature type="transmembrane region" description="Helical" evidence="1">
    <location>
        <begin position="274"/>
        <end position="292"/>
    </location>
</feature>
<feature type="transmembrane region" description="Helical" evidence="1">
    <location>
        <begin position="304"/>
        <end position="323"/>
    </location>
</feature>
<gene>
    <name evidence="2" type="ORF">V5R04_09760</name>
</gene>
<dbReference type="GO" id="GO:0005886">
    <property type="term" value="C:plasma membrane"/>
    <property type="evidence" value="ECO:0007669"/>
    <property type="project" value="TreeGrafter"/>
</dbReference>
<feature type="transmembrane region" description="Helical" evidence="1">
    <location>
        <begin position="329"/>
        <end position="353"/>
    </location>
</feature>
<accession>A0AAU7DRG0</accession>